<dbReference type="Proteomes" id="UP000326505">
    <property type="component" value="Chromosome"/>
</dbReference>
<accession>A0A5P2XIY5</accession>
<sequence>MPDGFHHLPVDASADELPASTAAFVRNLYPAGEAELWNSAAPYYEQVAALLSTAGLLYSGLGIFGMGDEGVAHCSFSVAVCASQHADTEAAAQGMLAILSGDPLNDARWLDLPCGPAVSCVSMRELSVDAEQTTASEEQARIITGQIQIYLPFPTGPYMAVFTLSTASMQCWGEFCDMLTAVLQTVSFTDPEEPDDG</sequence>
<protein>
    <submittedName>
        <fullName evidence="1">Uncharacterized protein</fullName>
    </submittedName>
</protein>
<dbReference type="EMBL" id="CP023690">
    <property type="protein sequence ID" value="QEV64883.1"/>
    <property type="molecule type" value="Genomic_DNA"/>
</dbReference>
<dbReference type="AlphaFoldDB" id="A0A5P2XIY5"/>
<dbReference type="OrthoDB" id="4142474at2"/>
<gene>
    <name evidence="1" type="ORF">CP982_24585</name>
</gene>
<organism evidence="1 2">
    <name type="scientific">Streptomyces spectabilis</name>
    <dbReference type="NCBI Taxonomy" id="68270"/>
    <lineage>
        <taxon>Bacteria</taxon>
        <taxon>Bacillati</taxon>
        <taxon>Actinomycetota</taxon>
        <taxon>Actinomycetes</taxon>
        <taxon>Kitasatosporales</taxon>
        <taxon>Streptomycetaceae</taxon>
        <taxon>Streptomyces</taxon>
    </lineage>
</organism>
<dbReference type="KEGG" id="sspb:CP982_24585"/>
<proteinExistence type="predicted"/>
<evidence type="ECO:0000313" key="1">
    <source>
        <dbReference type="EMBL" id="QEV64883.1"/>
    </source>
</evidence>
<reference evidence="1 2" key="1">
    <citation type="submission" date="2017-09" db="EMBL/GenBank/DDBJ databases">
        <authorList>
            <person name="Lee N."/>
            <person name="Cho B.-K."/>
        </authorList>
    </citation>
    <scope>NUCLEOTIDE SEQUENCE [LARGE SCALE GENOMIC DNA]</scope>
    <source>
        <strain evidence="1 2">ATCC 27465</strain>
    </source>
</reference>
<name>A0A5P2XIY5_STRST</name>
<evidence type="ECO:0000313" key="2">
    <source>
        <dbReference type="Proteomes" id="UP000326505"/>
    </source>
</evidence>